<evidence type="ECO:0000256" key="4">
    <source>
        <dbReference type="ARBA" id="ARBA00022723"/>
    </source>
</evidence>
<feature type="coiled-coil region" evidence="12">
    <location>
        <begin position="739"/>
        <end position="766"/>
    </location>
</feature>
<protein>
    <recommendedName>
        <fullName evidence="11">Alanine--tRNA ligase</fullName>
        <ecNumber evidence="11">6.1.1.7</ecNumber>
    </recommendedName>
    <alternativeName>
        <fullName evidence="11">Alanyl-tRNA synthetase</fullName>
        <shortName evidence="11">AlaRS</shortName>
    </alternativeName>
</protein>
<keyword evidence="12" id="KW-0175">Coiled coil</keyword>
<dbReference type="CDD" id="cd00673">
    <property type="entry name" value="AlaRS_core"/>
    <property type="match status" value="1"/>
</dbReference>
<organism evidence="14 15">
    <name type="scientific">Stenotrophomonas chelatiphaga</name>
    <dbReference type="NCBI Taxonomy" id="517011"/>
    <lineage>
        <taxon>Bacteria</taxon>
        <taxon>Pseudomonadati</taxon>
        <taxon>Pseudomonadota</taxon>
        <taxon>Gammaproteobacteria</taxon>
        <taxon>Lysobacterales</taxon>
        <taxon>Lysobacteraceae</taxon>
        <taxon>Stenotrophomonas</taxon>
    </lineage>
</organism>
<comment type="function">
    <text evidence="11">Catalyzes the attachment of alanine to tRNA(Ala) in a two-step reaction: alanine is first activated by ATP to form Ala-AMP and then transferred to the acceptor end of tRNA(Ala). Also edits incorrectly charged Ser-tRNA(Ala) and Gly-tRNA(Ala) via its editing domain.</text>
</comment>
<dbReference type="GO" id="GO:0006419">
    <property type="term" value="P:alanyl-tRNA aminoacylation"/>
    <property type="evidence" value="ECO:0007669"/>
    <property type="project" value="UniProtKB-UniRule"/>
</dbReference>
<evidence type="ECO:0000256" key="9">
    <source>
        <dbReference type="ARBA" id="ARBA00022917"/>
    </source>
</evidence>
<dbReference type="FunFam" id="3.30.930.10:FF:000004">
    <property type="entry name" value="Alanine--tRNA ligase"/>
    <property type="match status" value="1"/>
</dbReference>
<comment type="similarity">
    <text evidence="1 11">Belongs to the class-II aminoacyl-tRNA synthetase family.</text>
</comment>
<feature type="binding site" evidence="11">
    <location>
        <position position="571"/>
    </location>
    <ligand>
        <name>Zn(2+)</name>
        <dbReference type="ChEBI" id="CHEBI:29105"/>
    </ligand>
</feature>
<dbReference type="InterPro" id="IPR003156">
    <property type="entry name" value="DHHA1_dom"/>
</dbReference>
<dbReference type="InterPro" id="IPR050058">
    <property type="entry name" value="Ala-tRNA_ligase"/>
</dbReference>
<evidence type="ECO:0000259" key="13">
    <source>
        <dbReference type="PROSITE" id="PS50860"/>
    </source>
</evidence>
<gene>
    <name evidence="11" type="primary">alaS</name>
    <name evidence="14" type="ORF">ABB28_11845</name>
</gene>
<dbReference type="GO" id="GO:0002161">
    <property type="term" value="F:aminoacyl-tRNA deacylase activity"/>
    <property type="evidence" value="ECO:0007669"/>
    <property type="project" value="TreeGrafter"/>
</dbReference>
<evidence type="ECO:0000256" key="6">
    <source>
        <dbReference type="ARBA" id="ARBA00022833"/>
    </source>
</evidence>
<dbReference type="EMBL" id="LDJK01000052">
    <property type="protein sequence ID" value="KRG73233.1"/>
    <property type="molecule type" value="Genomic_DNA"/>
</dbReference>
<dbReference type="Pfam" id="PF02272">
    <property type="entry name" value="DHHA1"/>
    <property type="match status" value="1"/>
</dbReference>
<accession>A0A0R0D5T1</accession>
<dbReference type="PANTHER" id="PTHR11777:SF9">
    <property type="entry name" value="ALANINE--TRNA LIGASE, CYTOPLASMIC"/>
    <property type="match status" value="1"/>
</dbReference>
<dbReference type="GO" id="GO:0005829">
    <property type="term" value="C:cytosol"/>
    <property type="evidence" value="ECO:0007669"/>
    <property type="project" value="TreeGrafter"/>
</dbReference>
<evidence type="ECO:0000256" key="5">
    <source>
        <dbReference type="ARBA" id="ARBA00022741"/>
    </source>
</evidence>
<evidence type="ECO:0000313" key="14">
    <source>
        <dbReference type="EMBL" id="KRG73233.1"/>
    </source>
</evidence>
<comment type="subcellular location">
    <subcellularLocation>
        <location evidence="11">Cytoplasm</location>
    </subcellularLocation>
</comment>
<evidence type="ECO:0000256" key="10">
    <source>
        <dbReference type="ARBA" id="ARBA00023146"/>
    </source>
</evidence>
<dbReference type="EC" id="6.1.1.7" evidence="11"/>
<keyword evidence="8 11" id="KW-0694">RNA-binding</keyword>
<dbReference type="AlphaFoldDB" id="A0A0R0D5T1"/>
<keyword evidence="7 11" id="KW-0067">ATP-binding</keyword>
<dbReference type="SUPFAM" id="SSF55681">
    <property type="entry name" value="Class II aaRS and biotin synthetases"/>
    <property type="match status" value="1"/>
</dbReference>
<evidence type="ECO:0000313" key="15">
    <source>
        <dbReference type="Proteomes" id="UP000051386"/>
    </source>
</evidence>
<comment type="caution">
    <text evidence="14">The sequence shown here is derived from an EMBL/GenBank/DDBJ whole genome shotgun (WGS) entry which is preliminary data.</text>
</comment>
<keyword evidence="10 11" id="KW-0030">Aminoacyl-tRNA synthetase</keyword>
<feature type="domain" description="Alanyl-transfer RNA synthetases family profile" evidence="13">
    <location>
        <begin position="7"/>
        <end position="716"/>
    </location>
</feature>
<dbReference type="GO" id="GO:0045892">
    <property type="term" value="P:negative regulation of DNA-templated transcription"/>
    <property type="evidence" value="ECO:0007669"/>
    <property type="project" value="TreeGrafter"/>
</dbReference>
<keyword evidence="3 11" id="KW-0436">Ligase</keyword>
<feature type="binding site" evidence="11">
    <location>
        <position position="673"/>
    </location>
    <ligand>
        <name>Zn(2+)</name>
        <dbReference type="ChEBI" id="CHEBI:29105"/>
    </ligand>
</feature>
<keyword evidence="11" id="KW-0963">Cytoplasm</keyword>
<evidence type="ECO:0000256" key="1">
    <source>
        <dbReference type="ARBA" id="ARBA00008226"/>
    </source>
</evidence>
<dbReference type="InterPro" id="IPR018164">
    <property type="entry name" value="Ala-tRNA-synth_IIc_N"/>
</dbReference>
<dbReference type="HAMAP" id="MF_00036_B">
    <property type="entry name" value="Ala_tRNA_synth_B"/>
    <property type="match status" value="1"/>
</dbReference>
<dbReference type="PANTHER" id="PTHR11777">
    <property type="entry name" value="ALANYL-TRNA SYNTHETASE"/>
    <property type="match status" value="1"/>
</dbReference>
<dbReference type="RefSeq" id="WP_057508821.1">
    <property type="nucleotide sequence ID" value="NZ_JANUEG010000009.1"/>
</dbReference>
<dbReference type="InterPro" id="IPR002318">
    <property type="entry name" value="Ala-tRNA-lgiase_IIc"/>
</dbReference>
<dbReference type="SUPFAM" id="SSF55186">
    <property type="entry name" value="ThrRS/AlaRS common domain"/>
    <property type="match status" value="1"/>
</dbReference>
<dbReference type="InterPro" id="IPR045864">
    <property type="entry name" value="aa-tRNA-synth_II/BPL/LPL"/>
</dbReference>
<dbReference type="PROSITE" id="PS50860">
    <property type="entry name" value="AA_TRNA_LIGASE_II_ALA"/>
    <property type="match status" value="1"/>
</dbReference>
<dbReference type="InterPro" id="IPR009000">
    <property type="entry name" value="Transl_B-barrel_sf"/>
</dbReference>
<dbReference type="InterPro" id="IPR018163">
    <property type="entry name" value="Thr/Ala-tRNA-synth_IIc_edit"/>
</dbReference>
<dbReference type="GO" id="GO:0005524">
    <property type="term" value="F:ATP binding"/>
    <property type="evidence" value="ECO:0007669"/>
    <property type="project" value="UniProtKB-UniRule"/>
</dbReference>
<evidence type="ECO:0000256" key="8">
    <source>
        <dbReference type="ARBA" id="ARBA00022884"/>
    </source>
</evidence>
<dbReference type="FunFam" id="3.10.310.40:FF:000001">
    <property type="entry name" value="Alanine--tRNA ligase"/>
    <property type="match status" value="1"/>
</dbReference>
<dbReference type="Gene3D" id="3.30.980.10">
    <property type="entry name" value="Threonyl-trna Synthetase, Chain A, domain 2"/>
    <property type="match status" value="1"/>
</dbReference>
<name>A0A0R0D5T1_9GAMM</name>
<dbReference type="InterPro" id="IPR012947">
    <property type="entry name" value="tRNA_SAD"/>
</dbReference>
<dbReference type="PATRIC" id="fig|517011.3.peg.2269"/>
<dbReference type="InterPro" id="IPR023033">
    <property type="entry name" value="Ala_tRNA_ligase_euk/bac"/>
</dbReference>
<evidence type="ECO:0000256" key="3">
    <source>
        <dbReference type="ARBA" id="ARBA00022598"/>
    </source>
</evidence>
<reference evidence="14 15" key="1">
    <citation type="submission" date="2015-05" db="EMBL/GenBank/DDBJ databases">
        <title>Genome sequencing and analysis of members of genus Stenotrophomonas.</title>
        <authorList>
            <person name="Patil P.P."/>
            <person name="Midha S."/>
            <person name="Patil P.B."/>
        </authorList>
    </citation>
    <scope>NUCLEOTIDE SEQUENCE [LARGE SCALE GENOMIC DNA]</scope>
    <source>
        <strain evidence="14 15">DSM 21508</strain>
    </source>
</reference>
<dbReference type="PRINTS" id="PR00980">
    <property type="entry name" value="TRNASYNTHALA"/>
</dbReference>
<keyword evidence="5 11" id="KW-0547">Nucleotide-binding</keyword>
<dbReference type="InterPro" id="IPR018165">
    <property type="entry name" value="Ala-tRNA-synth_IIc_core"/>
</dbReference>
<dbReference type="SUPFAM" id="SSF50447">
    <property type="entry name" value="Translation proteins"/>
    <property type="match status" value="1"/>
</dbReference>
<dbReference type="FunFam" id="3.30.54.20:FF:000001">
    <property type="entry name" value="Alanine--tRNA ligase"/>
    <property type="match status" value="1"/>
</dbReference>
<dbReference type="Pfam" id="PF07973">
    <property type="entry name" value="tRNA_SAD"/>
    <property type="match status" value="1"/>
</dbReference>
<dbReference type="Gene3D" id="3.30.930.10">
    <property type="entry name" value="Bira Bifunctional Protein, Domain 2"/>
    <property type="match status" value="1"/>
</dbReference>
<dbReference type="Gene3D" id="2.40.30.130">
    <property type="match status" value="1"/>
</dbReference>
<dbReference type="SUPFAM" id="SSF101353">
    <property type="entry name" value="Putative anticodon-binding domain of alanyl-tRNA synthetase (AlaRS)"/>
    <property type="match status" value="1"/>
</dbReference>
<dbReference type="Gene3D" id="6.10.250.550">
    <property type="match status" value="1"/>
</dbReference>
<dbReference type="FunFam" id="3.30.980.10:FF:000004">
    <property type="entry name" value="Alanine--tRNA ligase, cytoplasmic"/>
    <property type="match status" value="1"/>
</dbReference>
<evidence type="ECO:0000256" key="2">
    <source>
        <dbReference type="ARBA" id="ARBA00022555"/>
    </source>
</evidence>
<comment type="domain">
    <text evidence="11">Consists of three domains; the N-terminal catalytic domain, the editing domain and the C-terminal C-Ala domain. The editing domain removes incorrectly charged amino acids, while the C-Ala domain, along with tRNA(Ala), serves as a bridge to cooperatively bring together the editing and aminoacylation centers thus stimulating deacylation of misacylated tRNAs.</text>
</comment>
<keyword evidence="4 11" id="KW-0479">Metal-binding</keyword>
<feature type="binding site" evidence="11">
    <location>
        <position position="677"/>
    </location>
    <ligand>
        <name>Zn(2+)</name>
        <dbReference type="ChEBI" id="CHEBI:29105"/>
    </ligand>
</feature>
<dbReference type="NCBIfam" id="TIGR00344">
    <property type="entry name" value="alaS"/>
    <property type="match status" value="1"/>
</dbReference>
<evidence type="ECO:0000256" key="7">
    <source>
        <dbReference type="ARBA" id="ARBA00022840"/>
    </source>
</evidence>
<evidence type="ECO:0000256" key="12">
    <source>
        <dbReference type="SAM" id="Coils"/>
    </source>
</evidence>
<keyword evidence="2 11" id="KW-0820">tRNA-binding</keyword>
<sequence length="883" mass="95134">MTASAKFTTSQIRSDFLEFFKGKGHTIVPSAPLVPGNDPTLLFTNSGMVQFKDVFLGAEKRSYVRAADVQRCLRAGGKHNDLDQVGYTARHHTFFEMLGNWSFGDYFKKDAIAWAWELLTQVWKLPADRLLVTVYQTDDEAYALWRDMVGIPEERIVRIGDNKGAPYASDNFWQMADTGPCGPCTEIFYDHGDHIAGGPPGSPDEDGDRFIEIWNLVFMQFDRQPDGSLVPLPAPCVDTGMGLERLAAILQHVHTNYEIDLFQALIRKASELTGMADLENKSLRVIADHIRACSFLIVDGVLPSNEGRGYVLRRIIRRALRHGWMLGVRQPFFSKLVPTLVEQMGVAYPELPATADTVTRALQAEEERFAETLDAGMKIFEDIAGKASNNVIPGVDAFRLYDTYGFPLDLTADIARERDMTVDTAGFDVAMEQQRETARAAGKFGGGVSLPADLVATLKPTVFLGYDALQADGLRVVALLKDGRPVQAAAAGDAVIVLTEQTPFYAESGGQVGDTGVLSASGVRVDVTETQKFAGQFHGHVGTLAEGSLKIGDVLAGQVDAQRRGATILNHSATHLLHAALREVLGTHVQQKGSLVAPDRLRFDFSHFQPISADELAIIERKVNQQVRINNAVEVHNMAMQEALDFGAMALFGEKYGENVRVLKMGDYSTELCGGTHVSRTGDIGLFKITSEGGVSAGVRRIEAVTGQGALDFVADEEARLSEAAHLLGGSAGDVVEKIRTQILRQKQLERELESLKAKLAAGATADLSSQAQDVAGVKVLVARLEGFDAKALRDAVDRLKQQLGDAVILLAGAQDGKVALVAGVNGSAMGRVKAGELLSHIAGQIGGKGGGRPDLAQGGGEDGPALATALAAAVDWVRPRLG</sequence>
<feature type="binding site" evidence="11">
    <location>
        <position position="575"/>
    </location>
    <ligand>
        <name>Zn(2+)</name>
        <dbReference type="ChEBI" id="CHEBI:29105"/>
    </ligand>
</feature>
<keyword evidence="15" id="KW-1185">Reference proteome</keyword>
<dbReference type="InterPro" id="IPR018162">
    <property type="entry name" value="Ala-tRNA-ligase_IIc_anticod-bd"/>
</dbReference>
<dbReference type="Gene3D" id="3.30.54.20">
    <property type="match status" value="1"/>
</dbReference>
<evidence type="ECO:0000256" key="11">
    <source>
        <dbReference type="HAMAP-Rule" id="MF_00036"/>
    </source>
</evidence>
<dbReference type="Gene3D" id="3.10.310.40">
    <property type="match status" value="1"/>
</dbReference>
<dbReference type="Proteomes" id="UP000051386">
    <property type="component" value="Unassembled WGS sequence"/>
</dbReference>
<comment type="cofactor">
    <cofactor evidence="11">
        <name>Zn(2+)</name>
        <dbReference type="ChEBI" id="CHEBI:29105"/>
    </cofactor>
    <text evidence="11">Binds 1 zinc ion per subunit.</text>
</comment>
<comment type="catalytic activity">
    <reaction evidence="11">
        <text>tRNA(Ala) + L-alanine + ATP = L-alanyl-tRNA(Ala) + AMP + diphosphate</text>
        <dbReference type="Rhea" id="RHEA:12540"/>
        <dbReference type="Rhea" id="RHEA-COMP:9657"/>
        <dbReference type="Rhea" id="RHEA-COMP:9923"/>
        <dbReference type="ChEBI" id="CHEBI:30616"/>
        <dbReference type="ChEBI" id="CHEBI:33019"/>
        <dbReference type="ChEBI" id="CHEBI:57972"/>
        <dbReference type="ChEBI" id="CHEBI:78442"/>
        <dbReference type="ChEBI" id="CHEBI:78497"/>
        <dbReference type="ChEBI" id="CHEBI:456215"/>
        <dbReference type="EC" id="6.1.1.7"/>
    </reaction>
</comment>
<dbReference type="GO" id="GO:0008270">
    <property type="term" value="F:zinc ion binding"/>
    <property type="evidence" value="ECO:0007669"/>
    <property type="project" value="UniProtKB-UniRule"/>
</dbReference>
<keyword evidence="9 11" id="KW-0648">Protein biosynthesis</keyword>
<proteinExistence type="inferred from homology"/>
<dbReference type="Pfam" id="PF01411">
    <property type="entry name" value="tRNA-synt_2c"/>
    <property type="match status" value="1"/>
</dbReference>
<keyword evidence="6 11" id="KW-0862">Zinc</keyword>
<dbReference type="GO" id="GO:0004813">
    <property type="term" value="F:alanine-tRNA ligase activity"/>
    <property type="evidence" value="ECO:0007669"/>
    <property type="project" value="UniProtKB-UniRule"/>
</dbReference>
<dbReference type="SMART" id="SM00863">
    <property type="entry name" value="tRNA_SAD"/>
    <property type="match status" value="1"/>
</dbReference>
<dbReference type="GO" id="GO:0000049">
    <property type="term" value="F:tRNA binding"/>
    <property type="evidence" value="ECO:0007669"/>
    <property type="project" value="UniProtKB-KW"/>
</dbReference>